<protein>
    <recommendedName>
        <fullName evidence="1">DUF362 domain-containing protein</fullName>
    </recommendedName>
</protein>
<accession>A0ABR5SCC9</accession>
<dbReference type="EMBL" id="LNQR01000137">
    <property type="protein sequence ID" value="KWT74913.1"/>
    <property type="molecule type" value="Genomic_DNA"/>
</dbReference>
<evidence type="ECO:0000313" key="3">
    <source>
        <dbReference type="Proteomes" id="UP000060487"/>
    </source>
</evidence>
<dbReference type="RefSeq" id="WP_085053899.1">
    <property type="nucleotide sequence ID" value="NZ_LNQR01000137.1"/>
</dbReference>
<reference evidence="2 3" key="1">
    <citation type="submission" date="2015-11" db="EMBL/GenBank/DDBJ databases">
        <authorList>
            <person name="Lin W."/>
        </authorList>
    </citation>
    <scope>NUCLEOTIDE SEQUENCE [LARGE SCALE GENOMIC DNA]</scope>
    <source>
        <strain evidence="2 3">HCH-1</strain>
    </source>
</reference>
<dbReference type="Proteomes" id="UP000060487">
    <property type="component" value="Unassembled WGS sequence"/>
</dbReference>
<sequence length="331" mass="35720">MPSKLNDKARRLSRREFLIKLTTAAAASAACGAAALVFHSGEPVSRRNNKIYTFKNYRITDVSAALPKLAIVHGKDAGKMVRAAVDKLGGIGQFIKPSDKVLIKPNVGWDRQPELAANTNPDVVAAVVRLCIEARASSVWVTDVSINDPYRSFARSGIEAAVSKSGGKVKFTTDNDFLDTDLKGELLKIWPVSAFFHQVDKVINIPVAKHHSLSKCTFSMKNLYGTLGGQRNRLHQDINVSISDIAAAVRPTLTVMDATRVLKTNGPTGGSISDVAQGDTIIVGADDVAIDTYTLSFLDLKAADVPYIQMAEHRGVGTSDWKSLNPAEFSV</sequence>
<dbReference type="PROSITE" id="PS51257">
    <property type="entry name" value="PROKAR_LIPOPROTEIN"/>
    <property type="match status" value="1"/>
</dbReference>
<dbReference type="InterPro" id="IPR007160">
    <property type="entry name" value="DUF362"/>
</dbReference>
<comment type="caution">
    <text evidence="2">The sequence shown here is derived from an EMBL/GenBank/DDBJ whole genome shotgun (WGS) entry which is preliminary data.</text>
</comment>
<gene>
    <name evidence="2" type="ORF">ASN18_3306</name>
</gene>
<evidence type="ECO:0000259" key="1">
    <source>
        <dbReference type="Pfam" id="PF04015"/>
    </source>
</evidence>
<keyword evidence="3" id="KW-1185">Reference proteome</keyword>
<organism evidence="2 3">
    <name type="scientific">Candidatus Magnetominusculus xianensis</name>
    <dbReference type="NCBI Taxonomy" id="1748249"/>
    <lineage>
        <taxon>Bacteria</taxon>
        <taxon>Pseudomonadati</taxon>
        <taxon>Nitrospirota</taxon>
        <taxon>Nitrospiria</taxon>
        <taxon>Nitrospirales</taxon>
        <taxon>Nitrospiraceae</taxon>
        <taxon>Candidatus Magnetominusculus</taxon>
    </lineage>
</organism>
<name>A0ABR5SCC9_9BACT</name>
<feature type="domain" description="DUF362" evidence="1">
    <location>
        <begin position="101"/>
        <end position="295"/>
    </location>
</feature>
<evidence type="ECO:0000313" key="2">
    <source>
        <dbReference type="EMBL" id="KWT74913.1"/>
    </source>
</evidence>
<dbReference type="Pfam" id="PF04015">
    <property type="entry name" value="DUF362"/>
    <property type="match status" value="1"/>
</dbReference>
<proteinExistence type="predicted"/>
<dbReference type="InterPro" id="IPR006311">
    <property type="entry name" value="TAT_signal"/>
</dbReference>
<dbReference type="PROSITE" id="PS51318">
    <property type="entry name" value="TAT"/>
    <property type="match status" value="1"/>
</dbReference>